<protein>
    <submittedName>
        <fullName evidence="1">Uncharacterized protein</fullName>
    </submittedName>
</protein>
<proteinExistence type="predicted"/>
<accession>A0A7S1NT64</accession>
<evidence type="ECO:0000313" key="1">
    <source>
        <dbReference type="EMBL" id="CAD9040917.1"/>
    </source>
</evidence>
<organism evidence="1">
    <name type="scientific">Eutreptiella gymnastica</name>
    <dbReference type="NCBI Taxonomy" id="73025"/>
    <lineage>
        <taxon>Eukaryota</taxon>
        <taxon>Discoba</taxon>
        <taxon>Euglenozoa</taxon>
        <taxon>Euglenida</taxon>
        <taxon>Spirocuta</taxon>
        <taxon>Euglenophyceae</taxon>
        <taxon>Eutreptiales</taxon>
        <taxon>Eutreptiaceae</taxon>
        <taxon>Eutreptiella</taxon>
    </lineage>
</organism>
<name>A0A7S1NT64_9EUGL</name>
<dbReference type="AlphaFoldDB" id="A0A7S1NT64"/>
<sequence length="120" mass="13743">MANEYDTHEEVVLAHFQEANFLSKFLKQLLALFYHVLRFRKQDPLLKIGKIGQLQSDRGSQSPVEAPGAGKLPLKTHRFLKSPFQELSGTVTAHSPHKCQGQHEVYVYVQATHMMYFCID</sequence>
<gene>
    <name evidence="1" type="ORF">EGYM00392_LOCUS52092</name>
</gene>
<reference evidence="1" key="1">
    <citation type="submission" date="2021-01" db="EMBL/GenBank/DDBJ databases">
        <authorList>
            <person name="Corre E."/>
            <person name="Pelletier E."/>
            <person name="Niang G."/>
            <person name="Scheremetjew M."/>
            <person name="Finn R."/>
            <person name="Kale V."/>
            <person name="Holt S."/>
            <person name="Cochrane G."/>
            <person name="Meng A."/>
            <person name="Brown T."/>
            <person name="Cohen L."/>
        </authorList>
    </citation>
    <scope>NUCLEOTIDE SEQUENCE</scope>
    <source>
        <strain evidence="1">NIES-381</strain>
    </source>
</reference>
<dbReference type="EMBL" id="HBGA01142350">
    <property type="protein sequence ID" value="CAD9040917.1"/>
    <property type="molecule type" value="Transcribed_RNA"/>
</dbReference>